<comment type="cofactor">
    <cofactor evidence="12">
        <name>Mg(2+)</name>
        <dbReference type="ChEBI" id="CHEBI:18420"/>
    </cofactor>
    <text evidence="12">Mg(2+) is required for catalysis and for stabilizing the dimer.</text>
</comment>
<dbReference type="SMART" id="SM01192">
    <property type="entry name" value="Enolase_C"/>
    <property type="match status" value="1"/>
</dbReference>
<protein>
    <recommendedName>
        <fullName evidence="4 9">Enolase</fullName>
        <ecNumber evidence="3 9">4.2.1.11</ecNumber>
    </recommendedName>
    <alternativeName>
        <fullName evidence="9">2-phospho-D-glycerate hydro-lyase</fullName>
    </alternativeName>
    <alternativeName>
        <fullName evidence="9">2-phosphoglycerate dehydratase</fullName>
    </alternativeName>
</protein>
<dbReference type="SFLD" id="SFLDS00001">
    <property type="entry name" value="Enolase"/>
    <property type="match status" value="1"/>
</dbReference>
<dbReference type="GO" id="GO:0006096">
    <property type="term" value="P:glycolytic process"/>
    <property type="evidence" value="ECO:0007669"/>
    <property type="project" value="UniProtKB-UniRule"/>
</dbReference>
<evidence type="ECO:0000256" key="12">
    <source>
        <dbReference type="PIRSR" id="PIRSR001400-3"/>
    </source>
</evidence>
<comment type="function">
    <text evidence="9">Catalyzes the reversible conversion of 2-phosphoglycerate (2-PG) into phosphoenolpyruvate (PEP). It is essential for the degradation of carbohydrates via glycolysis.</text>
</comment>
<dbReference type="GO" id="GO:0004634">
    <property type="term" value="F:phosphopyruvate hydratase activity"/>
    <property type="evidence" value="ECO:0007669"/>
    <property type="project" value="UniProtKB-UniRule"/>
</dbReference>
<dbReference type="HAMAP" id="MF_00318">
    <property type="entry name" value="Enolase"/>
    <property type="match status" value="1"/>
</dbReference>
<keyword evidence="15" id="KW-0670">Pyruvate</keyword>
<evidence type="ECO:0000256" key="6">
    <source>
        <dbReference type="ARBA" id="ARBA00022842"/>
    </source>
</evidence>
<dbReference type="InterPro" id="IPR020811">
    <property type="entry name" value="Enolase_N"/>
</dbReference>
<feature type="binding site" evidence="9">
    <location>
        <position position="372"/>
    </location>
    <ligand>
        <name>(2R)-2-phosphoglycerate</name>
        <dbReference type="ChEBI" id="CHEBI:58289"/>
    </ligand>
</feature>
<feature type="active site" description="Proton donor" evidence="9 10">
    <location>
        <position position="210"/>
    </location>
</feature>
<feature type="binding site" evidence="11">
    <location>
        <position position="169"/>
    </location>
    <ligand>
        <name>substrate</name>
    </ligand>
</feature>
<dbReference type="GO" id="GO:0005576">
    <property type="term" value="C:extracellular region"/>
    <property type="evidence" value="ECO:0007669"/>
    <property type="project" value="UniProtKB-SubCell"/>
</dbReference>
<keyword evidence="9 12" id="KW-0479">Metal-binding</keyword>
<evidence type="ECO:0000313" key="15">
    <source>
        <dbReference type="EMBL" id="OIN89339.1"/>
    </source>
</evidence>
<dbReference type="NCBIfam" id="TIGR01060">
    <property type="entry name" value="eno"/>
    <property type="match status" value="1"/>
</dbReference>
<evidence type="ECO:0000256" key="2">
    <source>
        <dbReference type="ARBA" id="ARBA00009604"/>
    </source>
</evidence>
<evidence type="ECO:0000259" key="14">
    <source>
        <dbReference type="SMART" id="SM01193"/>
    </source>
</evidence>
<evidence type="ECO:0000256" key="3">
    <source>
        <dbReference type="ARBA" id="ARBA00012058"/>
    </source>
</evidence>
<dbReference type="SFLD" id="SFLDF00002">
    <property type="entry name" value="enolase"/>
    <property type="match status" value="1"/>
</dbReference>
<sequence>MAKIQGMQALEVLDSRSNPTIYVKTVFDDGSVGVGYAPSGASTGKYEALELRDNDPKRYEGRGVLNAIKGIREKIAPALTGMEIDDFRAVDQKMIELDGTENKNNLGANATLAVSISVAEALSKSKKLELFVFLAGYFNPGNDSFAIPLPYFNILNGGKHAVGSTDFQEFMIVPVKFPNFAEALRAGTEIYYALGKILLERNYQPLVGDEGGFAPSLFSNEQAMELLMMSIKEAGYAAGEEVFIALDPAASRFFYQDIYQLHRENRTFTTDELIDYYKVWIDKYPIVSIEDGLNQDDWKGWQRLTAEVGSRLEVIGDDLYTTNKNRLQMGIQQKASNAILIKPNQIGTLSETIETINFAKQNNIKFMVSHRSGENEDTFIADLAVAAGGGMIKAGAPCRSERTSKYNRLLEIETLLGEKAKFATRDTSQNTGLQ</sequence>
<dbReference type="GO" id="GO:0000015">
    <property type="term" value="C:phosphopyruvate hydratase complex"/>
    <property type="evidence" value="ECO:0007669"/>
    <property type="project" value="InterPro"/>
</dbReference>
<feature type="binding site" evidence="9">
    <location>
        <position position="393"/>
    </location>
    <ligand>
        <name>(2R)-2-phosphoglycerate</name>
        <dbReference type="ChEBI" id="CHEBI:58289"/>
    </ligand>
</feature>
<feature type="binding site" evidence="9 12">
    <location>
        <position position="317"/>
    </location>
    <ligand>
        <name>Mg(2+)</name>
        <dbReference type="ChEBI" id="CHEBI:18420"/>
    </ligand>
</feature>
<evidence type="ECO:0000313" key="16">
    <source>
        <dbReference type="Proteomes" id="UP000182753"/>
    </source>
</evidence>
<feature type="binding site" evidence="9 12">
    <location>
        <position position="247"/>
    </location>
    <ligand>
        <name>Mg(2+)</name>
        <dbReference type="ChEBI" id="CHEBI:18420"/>
    </ligand>
</feature>
<evidence type="ECO:0000256" key="4">
    <source>
        <dbReference type="ARBA" id="ARBA00017068"/>
    </source>
</evidence>
<keyword evidence="6 9" id="KW-0460">Magnesium</keyword>
<evidence type="ECO:0000259" key="13">
    <source>
        <dbReference type="SMART" id="SM01192"/>
    </source>
</evidence>
<dbReference type="SMART" id="SM01193">
    <property type="entry name" value="Enolase_N"/>
    <property type="match status" value="1"/>
</dbReference>
<keyword evidence="8 9" id="KW-0456">Lyase</keyword>
<comment type="subcellular location">
    <subcellularLocation>
        <location evidence="9">Cytoplasm</location>
    </subcellularLocation>
    <subcellularLocation>
        <location evidence="9">Secreted</location>
    </subcellularLocation>
    <subcellularLocation>
        <location evidence="9">Cell surface</location>
    </subcellularLocation>
    <text evidence="9">Fractions of enolase are present in both the cytoplasm and on the cell surface.</text>
</comment>
<evidence type="ECO:0000256" key="11">
    <source>
        <dbReference type="PIRSR" id="PIRSR001400-2"/>
    </source>
</evidence>
<proteinExistence type="inferred from homology"/>
<dbReference type="PANTHER" id="PTHR11902:SF1">
    <property type="entry name" value="ENOLASE"/>
    <property type="match status" value="1"/>
</dbReference>
<dbReference type="Gene3D" id="3.30.390.10">
    <property type="entry name" value="Enolase-like, N-terminal domain"/>
    <property type="match status" value="1"/>
</dbReference>
<comment type="cofactor">
    <cofactor evidence="9">
        <name>Mg(2+)</name>
        <dbReference type="ChEBI" id="CHEBI:18420"/>
    </cofactor>
    <text evidence="9">Binds a second Mg(2+) ion via substrate during catalysis.</text>
</comment>
<dbReference type="PRINTS" id="PR00148">
    <property type="entry name" value="ENOLASE"/>
</dbReference>
<dbReference type="Gene3D" id="3.20.20.120">
    <property type="entry name" value="Enolase-like C-terminal domain"/>
    <property type="match status" value="1"/>
</dbReference>
<keyword evidence="7 9" id="KW-0324">Glycolysis</keyword>
<gene>
    <name evidence="9" type="primary">eno</name>
    <name evidence="15" type="ORF">AUJ40_02100</name>
</gene>
<feature type="binding site" evidence="11">
    <location>
        <begin position="369"/>
        <end position="372"/>
    </location>
    <ligand>
        <name>substrate</name>
    </ligand>
</feature>
<dbReference type="InterPro" id="IPR029017">
    <property type="entry name" value="Enolase-like_N"/>
</dbReference>
<comment type="caution">
    <text evidence="15">The sequence shown here is derived from an EMBL/GenBank/DDBJ whole genome shotgun (WGS) entry which is preliminary data.</text>
</comment>
<dbReference type="SUPFAM" id="SSF51604">
    <property type="entry name" value="Enolase C-terminal domain-like"/>
    <property type="match status" value="1"/>
</dbReference>
<feature type="domain" description="Enolase N-terminal" evidence="14">
    <location>
        <begin position="4"/>
        <end position="134"/>
    </location>
</feature>
<accession>A0A1J4RPK6</accession>
<dbReference type="Pfam" id="PF03952">
    <property type="entry name" value="Enolase_N"/>
    <property type="match status" value="1"/>
</dbReference>
<dbReference type="PROSITE" id="PS00164">
    <property type="entry name" value="ENOLASE"/>
    <property type="match status" value="1"/>
</dbReference>
<dbReference type="InterPro" id="IPR000941">
    <property type="entry name" value="Enolase"/>
</dbReference>
<comment type="catalytic activity">
    <reaction evidence="9">
        <text>(2R)-2-phosphoglycerate = phosphoenolpyruvate + H2O</text>
        <dbReference type="Rhea" id="RHEA:10164"/>
        <dbReference type="ChEBI" id="CHEBI:15377"/>
        <dbReference type="ChEBI" id="CHEBI:58289"/>
        <dbReference type="ChEBI" id="CHEBI:58702"/>
        <dbReference type="EC" id="4.2.1.11"/>
    </reaction>
</comment>
<dbReference type="SFLD" id="SFLDG00178">
    <property type="entry name" value="enolase"/>
    <property type="match status" value="1"/>
</dbReference>
<reference evidence="15 16" key="1">
    <citation type="journal article" date="2016" name="Environ. Microbiol.">
        <title>Genomic resolution of a cold subsurface aquifer community provides metabolic insights for novel microbes adapted to high CO concentrations.</title>
        <authorList>
            <person name="Probst A.J."/>
            <person name="Castelle C.J."/>
            <person name="Singh A."/>
            <person name="Brown C.T."/>
            <person name="Anantharaman K."/>
            <person name="Sharon I."/>
            <person name="Hug L.A."/>
            <person name="Burstein D."/>
            <person name="Emerson J.B."/>
            <person name="Thomas B.C."/>
            <person name="Banfield J.F."/>
        </authorList>
    </citation>
    <scope>NUCLEOTIDE SEQUENCE [LARGE SCALE GENOMIC DNA]</scope>
    <source>
        <strain evidence="15">CG1_02_42_45</strain>
    </source>
</reference>
<feature type="binding site" evidence="9">
    <location>
        <position position="371"/>
    </location>
    <ligand>
        <name>(2R)-2-phosphoglycerate</name>
        <dbReference type="ChEBI" id="CHEBI:58289"/>
    </ligand>
</feature>
<feature type="binding site" evidence="11">
    <location>
        <position position="317"/>
    </location>
    <ligand>
        <name>substrate</name>
    </ligand>
</feature>
<feature type="binding site" evidence="11">
    <location>
        <position position="160"/>
    </location>
    <ligand>
        <name>substrate</name>
    </ligand>
</feature>
<organism evidence="15 16">
    <name type="scientific">Candidatus Berkelbacteria bacterium CG1_02_42_45</name>
    <dbReference type="NCBI Taxonomy" id="1805036"/>
    <lineage>
        <taxon>Bacteria</taxon>
        <taxon>Candidatus Berkelbacteria</taxon>
    </lineage>
</organism>
<feature type="binding site" evidence="9">
    <location>
        <position position="168"/>
    </location>
    <ligand>
        <name>(2R)-2-phosphoglycerate</name>
        <dbReference type="ChEBI" id="CHEBI:58289"/>
    </ligand>
</feature>
<dbReference type="EC" id="4.2.1.11" evidence="3 9"/>
<dbReference type="AlphaFoldDB" id="A0A1J4RPK6"/>
<keyword evidence="9" id="KW-0963">Cytoplasm</keyword>
<evidence type="ECO:0000256" key="9">
    <source>
        <dbReference type="HAMAP-Rule" id="MF_00318"/>
    </source>
</evidence>
<dbReference type="InterPro" id="IPR020810">
    <property type="entry name" value="Enolase_C"/>
</dbReference>
<feature type="binding site" evidence="9 12">
    <location>
        <position position="290"/>
    </location>
    <ligand>
        <name>Mg(2+)</name>
        <dbReference type="ChEBI" id="CHEBI:18420"/>
    </ligand>
</feature>
<dbReference type="GO" id="GO:0009986">
    <property type="term" value="C:cell surface"/>
    <property type="evidence" value="ECO:0007669"/>
    <property type="project" value="UniProtKB-SubCell"/>
</dbReference>
<evidence type="ECO:0000256" key="10">
    <source>
        <dbReference type="PIRSR" id="PIRSR001400-1"/>
    </source>
</evidence>
<feature type="binding site" evidence="11">
    <location>
        <position position="393"/>
    </location>
    <ligand>
        <name>substrate</name>
    </ligand>
</feature>
<feature type="binding site" evidence="9">
    <location>
        <position position="342"/>
    </location>
    <ligand>
        <name>(2R)-2-phosphoglycerate</name>
        <dbReference type="ChEBI" id="CHEBI:58289"/>
    </ligand>
</feature>
<evidence type="ECO:0000256" key="1">
    <source>
        <dbReference type="ARBA" id="ARBA00005031"/>
    </source>
</evidence>
<dbReference type="UniPathway" id="UPA00109">
    <property type="reaction ID" value="UER00187"/>
</dbReference>
<feature type="binding site" evidence="11">
    <location>
        <position position="290"/>
    </location>
    <ligand>
        <name>substrate</name>
    </ligand>
</feature>
<evidence type="ECO:0000256" key="5">
    <source>
        <dbReference type="ARBA" id="ARBA00022525"/>
    </source>
</evidence>
<keyword evidence="5 9" id="KW-0964">Secreted</keyword>
<name>A0A1J4RPK6_9BACT</name>
<dbReference type="InterPro" id="IPR020809">
    <property type="entry name" value="Enolase_CS"/>
</dbReference>
<feature type="domain" description="Enolase C-terminal TIM barrel" evidence="13">
    <location>
        <begin position="144"/>
        <end position="430"/>
    </location>
</feature>
<dbReference type="GO" id="GO:0000287">
    <property type="term" value="F:magnesium ion binding"/>
    <property type="evidence" value="ECO:0007669"/>
    <property type="project" value="UniProtKB-UniRule"/>
</dbReference>
<dbReference type="PANTHER" id="PTHR11902">
    <property type="entry name" value="ENOLASE"/>
    <property type="match status" value="1"/>
</dbReference>
<dbReference type="PIRSF" id="PIRSF001400">
    <property type="entry name" value="Enolase"/>
    <property type="match status" value="1"/>
</dbReference>
<dbReference type="EMBL" id="MNUJ01000044">
    <property type="protein sequence ID" value="OIN89339.1"/>
    <property type="molecule type" value="Genomic_DNA"/>
</dbReference>
<comment type="similarity">
    <text evidence="2 9">Belongs to the enolase family.</text>
</comment>
<evidence type="ECO:0000256" key="8">
    <source>
        <dbReference type="ARBA" id="ARBA00023239"/>
    </source>
</evidence>
<dbReference type="CDD" id="cd03313">
    <property type="entry name" value="enolase"/>
    <property type="match status" value="1"/>
</dbReference>
<dbReference type="Proteomes" id="UP000182753">
    <property type="component" value="Unassembled WGS sequence"/>
</dbReference>
<comment type="pathway">
    <text evidence="1 9">Carbohydrate degradation; glycolysis; pyruvate from D-glyceraldehyde 3-phosphate: step 4/5.</text>
</comment>
<dbReference type="Pfam" id="PF00113">
    <property type="entry name" value="Enolase_C"/>
    <property type="match status" value="1"/>
</dbReference>
<feature type="active site" description="Proton acceptor" evidence="9 10">
    <location>
        <position position="342"/>
    </location>
</feature>
<evidence type="ECO:0000256" key="7">
    <source>
        <dbReference type="ARBA" id="ARBA00023152"/>
    </source>
</evidence>
<dbReference type="SUPFAM" id="SSF54826">
    <property type="entry name" value="Enolase N-terminal domain-like"/>
    <property type="match status" value="1"/>
</dbReference>
<dbReference type="InterPro" id="IPR036849">
    <property type="entry name" value="Enolase-like_C_sf"/>
</dbReference>